<dbReference type="EMBL" id="JH413808">
    <property type="protein sequence ID" value="EHL31788.1"/>
    <property type="molecule type" value="Genomic_DNA"/>
</dbReference>
<dbReference type="AlphaFoldDB" id="G9ELF3"/>
<reference evidence="1 2" key="1">
    <citation type="journal article" date="2011" name="BMC Genomics">
        <title>Insight into cross-talk between intra-amoebal pathogens.</title>
        <authorList>
            <person name="Gimenez G."/>
            <person name="Bertelli C."/>
            <person name="Moliner C."/>
            <person name="Robert C."/>
            <person name="Raoult D."/>
            <person name="Fournier P.E."/>
            <person name="Greub G."/>
        </authorList>
    </citation>
    <scope>NUCLEOTIDE SEQUENCE [LARGE SCALE GENOMIC DNA]</scope>
    <source>
        <strain evidence="1 2">LLAP12</strain>
    </source>
</reference>
<dbReference type="PROSITE" id="PS51257">
    <property type="entry name" value="PROKAR_LIPOPROTEIN"/>
    <property type="match status" value="1"/>
</dbReference>
<accession>G9ELF3</accession>
<dbReference type="Proteomes" id="UP000002770">
    <property type="component" value="Unassembled WGS sequence"/>
</dbReference>
<keyword evidence="2" id="KW-1185">Reference proteome</keyword>
<dbReference type="InParanoid" id="G9ELF3"/>
<dbReference type="RefSeq" id="WP_006869899.1">
    <property type="nucleotide sequence ID" value="NZ_JH413808.1"/>
</dbReference>
<dbReference type="STRING" id="658187.LDG_5951"/>
<evidence type="ECO:0000313" key="2">
    <source>
        <dbReference type="Proteomes" id="UP000002770"/>
    </source>
</evidence>
<name>G9ELF3_9GAMM</name>
<organism evidence="1 2">
    <name type="scientific">Legionella drancourtii LLAP12</name>
    <dbReference type="NCBI Taxonomy" id="658187"/>
    <lineage>
        <taxon>Bacteria</taxon>
        <taxon>Pseudomonadati</taxon>
        <taxon>Pseudomonadota</taxon>
        <taxon>Gammaproteobacteria</taxon>
        <taxon>Legionellales</taxon>
        <taxon>Legionellaceae</taxon>
        <taxon>Legionella</taxon>
    </lineage>
</organism>
<protein>
    <submittedName>
        <fullName evidence="1">Uncharacterized protein</fullName>
    </submittedName>
</protein>
<evidence type="ECO:0000313" key="1">
    <source>
        <dbReference type="EMBL" id="EHL31788.1"/>
    </source>
</evidence>
<dbReference type="HOGENOM" id="CLU_791783_0_0_6"/>
<sequence>MDKKLLPRHAAGSFELHGGTGGITGMCSCGEFLEMYKVDKTYRVQSPERIDPDQTNPNAMWVITPISDVGSRSPIVSRILLQGSEILKAAWFEREIEKDEVISLLHACKEDLLVCDQIAKRISTEVSKIMLKVQTEGITSEKGRALNPFPHVQNLTNECDNFLIKAKRVIKHICTLPFIFFELPREDNNFEHLFISLSSVLDNDHLFLKDFIIPNTPYIKHIIELRNFQEHPKKHKKTIIENFKLTVDNKNIVVPQWNITGEEPCSITEEMEAIVNFLLEVAEIMFINVVMNSVKKEIPFVIERVPDADINLDAPIKFNLSIDLNVSAKPTPSTQGQRINSNYVVLKTKE</sequence>
<dbReference type="OrthoDB" id="9814383at2"/>
<proteinExistence type="predicted"/>
<gene>
    <name evidence="1" type="ORF">LDG_5951</name>
</gene>
<dbReference type="eggNOG" id="ENOG5033PQ3">
    <property type="taxonomic scope" value="Bacteria"/>
</dbReference>